<organism evidence="1 2">
    <name type="scientific">Araneus ventricosus</name>
    <name type="common">Orbweaver spider</name>
    <name type="synonym">Epeira ventricosa</name>
    <dbReference type="NCBI Taxonomy" id="182803"/>
    <lineage>
        <taxon>Eukaryota</taxon>
        <taxon>Metazoa</taxon>
        <taxon>Ecdysozoa</taxon>
        <taxon>Arthropoda</taxon>
        <taxon>Chelicerata</taxon>
        <taxon>Arachnida</taxon>
        <taxon>Araneae</taxon>
        <taxon>Araneomorphae</taxon>
        <taxon>Entelegynae</taxon>
        <taxon>Araneoidea</taxon>
        <taxon>Araneidae</taxon>
        <taxon>Araneus</taxon>
    </lineage>
</organism>
<protein>
    <submittedName>
        <fullName evidence="1">Uncharacterized protein</fullName>
    </submittedName>
</protein>
<evidence type="ECO:0000313" key="2">
    <source>
        <dbReference type="Proteomes" id="UP000499080"/>
    </source>
</evidence>
<dbReference type="Proteomes" id="UP000499080">
    <property type="component" value="Unassembled WGS sequence"/>
</dbReference>
<evidence type="ECO:0000313" key="1">
    <source>
        <dbReference type="EMBL" id="GBN71953.1"/>
    </source>
</evidence>
<proteinExistence type="predicted"/>
<comment type="caution">
    <text evidence="1">The sequence shown here is derived from an EMBL/GenBank/DDBJ whole genome shotgun (WGS) entry which is preliminary data.</text>
</comment>
<dbReference type="AlphaFoldDB" id="A0A4Y2R8B6"/>
<gene>
    <name evidence="1" type="ORF">AVEN_202911_1</name>
</gene>
<dbReference type="PANTHER" id="PTHR46601:SF2">
    <property type="entry name" value="UBIQUITIN-LIKE PROTEASE FAMILY PROFILE DOMAIN-CONTAINING PROTEIN"/>
    <property type="match status" value="1"/>
</dbReference>
<dbReference type="PANTHER" id="PTHR46601">
    <property type="entry name" value="ULP_PROTEASE DOMAIN-CONTAINING PROTEIN"/>
    <property type="match status" value="1"/>
</dbReference>
<reference evidence="1 2" key="1">
    <citation type="journal article" date="2019" name="Sci. Rep.">
        <title>Orb-weaving spider Araneus ventricosus genome elucidates the spidroin gene catalogue.</title>
        <authorList>
            <person name="Kono N."/>
            <person name="Nakamura H."/>
            <person name="Ohtoshi R."/>
            <person name="Moran D.A.P."/>
            <person name="Shinohara A."/>
            <person name="Yoshida Y."/>
            <person name="Fujiwara M."/>
            <person name="Mori M."/>
            <person name="Tomita M."/>
            <person name="Arakawa K."/>
        </authorList>
    </citation>
    <scope>NUCLEOTIDE SEQUENCE [LARGE SCALE GENOMIC DNA]</scope>
</reference>
<accession>A0A4Y2R8B6</accession>
<dbReference type="EMBL" id="BGPR01016130">
    <property type="protein sequence ID" value="GBN71953.1"/>
    <property type="molecule type" value="Genomic_DNA"/>
</dbReference>
<sequence>MTKKEKKKQIEAARERQRKCRAAKKLNTCIKFSSLNTFTVTTSKESPYRIPQTLGKAVKKTWKALPTSPRKRMVVVSNLVKKVGLKLQKEREPNVSDDNPNKELVAEFLCRTDIAYTAPGMQDEMTIWENGIKKRVRKLYLTINMKEALALFKEENPSINIGYSKFCSLRPKNVLLVKDTPSDQCKCKSHENFILLLKGLNINYNNDFWKEVLCNSDSGSECWETNCDKCNAGELLLGFIGKKGLNNASNVQWHQWVQSENKHFFKETNDGCVAELTDNVLANFQSFKQHVKIKQIQADAFQSDIKQSDTIVLQVDFAMSYSCEWQNEIQSALWSRENVTLYTSVLFENNQKTHCYLIVSDTKDKSKLSVSAFILKLLEIIKFQANKPKLIIWSDGPSSEFKNKFICYFLFLLSKIQKRFSGFEWKYSATSHGKGVVDGIGGTAKSRVYAEVKARRAIVQNAIDFATVASKVVPNITVISMLQKDIDKTQINWNLAKDVPGIKKAHIIKSSDDHICLFTSQQNLDTPIQELCYCENTDQCFKSTQPSAENHTSSVNISLGMFVLVKVFGKRSWKPYVAQVSALDETDINVVFLKQVSILNFIYQENNTGIIQHDDIIEVLPTPIINSRNIVIFPNSVM</sequence>
<dbReference type="OrthoDB" id="10062343at2759"/>
<name>A0A4Y2R8B6_ARAVE</name>
<keyword evidence="2" id="KW-1185">Reference proteome</keyword>